<comment type="caution">
    <text evidence="2">The sequence shown here is derived from an EMBL/GenBank/DDBJ whole genome shotgun (WGS) entry which is preliminary data.</text>
</comment>
<keyword evidence="3" id="KW-1185">Reference proteome</keyword>
<proteinExistence type="predicted"/>
<feature type="domain" description="HTH cro/C1-type" evidence="1">
    <location>
        <begin position="21"/>
        <end position="77"/>
    </location>
</feature>
<dbReference type="Pfam" id="PF13560">
    <property type="entry name" value="HTH_31"/>
    <property type="match status" value="1"/>
</dbReference>
<evidence type="ECO:0000259" key="1">
    <source>
        <dbReference type="PROSITE" id="PS50943"/>
    </source>
</evidence>
<name>A0A3M0IG18_9ACTN</name>
<dbReference type="SMART" id="SM00530">
    <property type="entry name" value="HTH_XRE"/>
    <property type="match status" value="1"/>
</dbReference>
<evidence type="ECO:0000313" key="3">
    <source>
        <dbReference type="Proteomes" id="UP000270471"/>
    </source>
</evidence>
<dbReference type="Pfam" id="PF19054">
    <property type="entry name" value="DUF5753"/>
    <property type="match status" value="1"/>
</dbReference>
<protein>
    <submittedName>
        <fullName evidence="2">Transcriptional regulator</fullName>
    </submittedName>
</protein>
<dbReference type="RefSeq" id="WP_121887342.1">
    <property type="nucleotide sequence ID" value="NZ_PENI01000001.1"/>
</dbReference>
<dbReference type="EMBL" id="PENI01000001">
    <property type="protein sequence ID" value="RMB87675.1"/>
    <property type="molecule type" value="Genomic_DNA"/>
</dbReference>
<dbReference type="InterPro" id="IPR010982">
    <property type="entry name" value="Lambda_DNA-bd_dom_sf"/>
</dbReference>
<dbReference type="CDD" id="cd00093">
    <property type="entry name" value="HTH_XRE"/>
    <property type="match status" value="1"/>
</dbReference>
<dbReference type="Gene3D" id="1.10.260.40">
    <property type="entry name" value="lambda repressor-like DNA-binding domains"/>
    <property type="match status" value="1"/>
</dbReference>
<dbReference type="SUPFAM" id="SSF47413">
    <property type="entry name" value="lambda repressor-like DNA-binding domains"/>
    <property type="match status" value="1"/>
</dbReference>
<dbReference type="OrthoDB" id="4966777at2"/>
<gene>
    <name evidence="2" type="ORF">CTZ28_01580</name>
</gene>
<sequence length="283" mass="30799">MPPTSPSSSAQAARAALAARLRDIRLDAGITKRELAARCGWSEAKSSRIENARTAPSDDDLRAWCHACGADDQAASLVAANRQADSMYVQWKRLQRTGLKQLQTANLSLFERTRHFKVYCSNVVPGFLQTPGYAAALLRAIATFRGLPDDVADAVTARMNRSRILHENGRTFAIVLEETVLRYRLGDAGVMAGQLGSLLSAMDLPSVSLGIIPAAAERSMWAIESFTAFDDRRVDHEPLSASVKITAPDEVDQYLKAFGALHQHAVYGADARALIVRAIEALH</sequence>
<dbReference type="Proteomes" id="UP000270471">
    <property type="component" value="Unassembled WGS sequence"/>
</dbReference>
<reference evidence="2 3" key="1">
    <citation type="submission" date="2017-11" db="EMBL/GenBank/DDBJ databases">
        <title>Draft genome of actinobacteria isolated from guarana (Paullinia cupana (Mart.) Ducke.</title>
        <authorList>
            <person name="Siqueira K.A."/>
            <person name="Liotti R.G."/>
            <person name="Mendes T.A.O."/>
            <person name="Soares M.A."/>
        </authorList>
    </citation>
    <scope>NUCLEOTIDE SEQUENCE [LARGE SCALE GENOMIC DNA]</scope>
    <source>
        <strain evidence="2 3">193</strain>
    </source>
</reference>
<evidence type="ECO:0000313" key="2">
    <source>
        <dbReference type="EMBL" id="RMB87675.1"/>
    </source>
</evidence>
<dbReference type="PROSITE" id="PS50943">
    <property type="entry name" value="HTH_CROC1"/>
    <property type="match status" value="1"/>
</dbReference>
<organism evidence="2 3">
    <name type="scientific">Streptomyces shenzhenensis</name>
    <dbReference type="NCBI Taxonomy" id="943815"/>
    <lineage>
        <taxon>Bacteria</taxon>
        <taxon>Bacillati</taxon>
        <taxon>Actinomycetota</taxon>
        <taxon>Actinomycetes</taxon>
        <taxon>Kitasatosporales</taxon>
        <taxon>Streptomycetaceae</taxon>
        <taxon>Streptomyces</taxon>
    </lineage>
</organism>
<dbReference type="AlphaFoldDB" id="A0A3M0IG18"/>
<dbReference type="InterPro" id="IPR001387">
    <property type="entry name" value="Cro/C1-type_HTH"/>
</dbReference>
<dbReference type="InterPro" id="IPR043917">
    <property type="entry name" value="DUF5753"/>
</dbReference>
<accession>A0A3M0IG18</accession>
<dbReference type="GO" id="GO:0003677">
    <property type="term" value="F:DNA binding"/>
    <property type="evidence" value="ECO:0007669"/>
    <property type="project" value="InterPro"/>
</dbReference>